<dbReference type="PROSITE" id="PS51722">
    <property type="entry name" value="G_TR_2"/>
    <property type="match status" value="1"/>
</dbReference>
<evidence type="ECO:0000256" key="1">
    <source>
        <dbReference type="ARBA" id="ARBA00017872"/>
    </source>
</evidence>
<dbReference type="InterPro" id="IPR009022">
    <property type="entry name" value="EFG_III"/>
</dbReference>
<gene>
    <name evidence="8" type="ORF">GR183_00735</name>
</gene>
<evidence type="ECO:0000256" key="2">
    <source>
        <dbReference type="ARBA" id="ARBA00022741"/>
    </source>
</evidence>
<dbReference type="PANTHER" id="PTHR43261">
    <property type="entry name" value="TRANSLATION ELONGATION FACTOR G-RELATED"/>
    <property type="match status" value="1"/>
</dbReference>
<dbReference type="Gene3D" id="3.30.70.870">
    <property type="entry name" value="Elongation Factor G (Translational Gtpase), domain 3"/>
    <property type="match status" value="1"/>
</dbReference>
<dbReference type="SUPFAM" id="SSF54980">
    <property type="entry name" value="EF-G C-terminal domain-like"/>
    <property type="match status" value="2"/>
</dbReference>
<dbReference type="InterPro" id="IPR005225">
    <property type="entry name" value="Small_GTP-bd"/>
</dbReference>
<dbReference type="InterPro" id="IPR041095">
    <property type="entry name" value="EFG_II"/>
</dbReference>
<dbReference type="Pfam" id="PF14492">
    <property type="entry name" value="EFG_III"/>
    <property type="match status" value="1"/>
</dbReference>
<dbReference type="InterPro" id="IPR000640">
    <property type="entry name" value="EFG_V-like"/>
</dbReference>
<dbReference type="Gene3D" id="3.30.230.10">
    <property type="match status" value="1"/>
</dbReference>
<dbReference type="CDD" id="cd16262">
    <property type="entry name" value="EFG_III"/>
    <property type="match status" value="1"/>
</dbReference>
<keyword evidence="3 8" id="KW-0251">Elongation factor</keyword>
<keyword evidence="5" id="KW-0342">GTP-binding</keyword>
<reference evidence="8 9" key="1">
    <citation type="submission" date="2019-12" db="EMBL/GenBank/DDBJ databases">
        <authorList>
            <person name="Li M."/>
        </authorList>
    </citation>
    <scope>NUCLEOTIDE SEQUENCE [LARGE SCALE GENOMIC DNA]</scope>
    <source>
        <strain evidence="8 9">GBMRC 2046</strain>
    </source>
</reference>
<dbReference type="CDD" id="cd01434">
    <property type="entry name" value="EFG_mtEFG1_IV"/>
    <property type="match status" value="1"/>
</dbReference>
<name>A0A7X3LQU6_9HYPH</name>
<proteinExistence type="predicted"/>
<organism evidence="8 9">
    <name type="scientific">Stappia sediminis</name>
    <dbReference type="NCBI Taxonomy" id="2692190"/>
    <lineage>
        <taxon>Bacteria</taxon>
        <taxon>Pseudomonadati</taxon>
        <taxon>Pseudomonadota</taxon>
        <taxon>Alphaproteobacteria</taxon>
        <taxon>Hyphomicrobiales</taxon>
        <taxon>Stappiaceae</taxon>
        <taxon>Stappia</taxon>
    </lineage>
</organism>
<dbReference type="GO" id="GO:0003924">
    <property type="term" value="F:GTPase activity"/>
    <property type="evidence" value="ECO:0007669"/>
    <property type="project" value="InterPro"/>
</dbReference>
<dbReference type="Pfam" id="PF00009">
    <property type="entry name" value="GTP_EFTU"/>
    <property type="match status" value="1"/>
</dbReference>
<dbReference type="PANTHER" id="PTHR43261:SF7">
    <property type="entry name" value="ELONGATION FACTOR G-LIKE PROTEIN"/>
    <property type="match status" value="1"/>
</dbReference>
<feature type="domain" description="Tr-type G" evidence="7">
    <location>
        <begin position="15"/>
        <end position="292"/>
    </location>
</feature>
<dbReference type="SUPFAM" id="SSF52540">
    <property type="entry name" value="P-loop containing nucleoside triphosphate hydrolases"/>
    <property type="match status" value="1"/>
</dbReference>
<keyword evidence="4" id="KW-0648">Protein biosynthesis</keyword>
<dbReference type="NCBIfam" id="NF009891">
    <property type="entry name" value="PRK13351.1-1"/>
    <property type="match status" value="1"/>
</dbReference>
<dbReference type="NCBIfam" id="TIGR00231">
    <property type="entry name" value="small_GTP"/>
    <property type="match status" value="1"/>
</dbReference>
<dbReference type="Pfam" id="PF03764">
    <property type="entry name" value="EFG_IV"/>
    <property type="match status" value="1"/>
</dbReference>
<evidence type="ECO:0000256" key="3">
    <source>
        <dbReference type="ARBA" id="ARBA00022768"/>
    </source>
</evidence>
<keyword evidence="9" id="KW-1185">Reference proteome</keyword>
<dbReference type="NCBIfam" id="NF009379">
    <property type="entry name" value="PRK12740.1-3"/>
    <property type="match status" value="1"/>
</dbReference>
<dbReference type="SUPFAM" id="SSF50447">
    <property type="entry name" value="Translation proteins"/>
    <property type="match status" value="1"/>
</dbReference>
<evidence type="ECO:0000259" key="7">
    <source>
        <dbReference type="PROSITE" id="PS51722"/>
    </source>
</evidence>
<dbReference type="InterPro" id="IPR047872">
    <property type="entry name" value="EFG_IV"/>
</dbReference>
<dbReference type="CDD" id="cd03713">
    <property type="entry name" value="EFG_mtEFG_C"/>
    <property type="match status" value="1"/>
</dbReference>
<evidence type="ECO:0000256" key="6">
    <source>
        <dbReference type="ARBA" id="ARBA00024731"/>
    </source>
</evidence>
<dbReference type="InterPro" id="IPR035647">
    <property type="entry name" value="EFG_III/V"/>
</dbReference>
<dbReference type="Pfam" id="PF00679">
    <property type="entry name" value="EFG_C"/>
    <property type="match status" value="1"/>
</dbReference>
<protein>
    <recommendedName>
        <fullName evidence="1">Elongation factor G</fullName>
    </recommendedName>
</protein>
<dbReference type="Gene3D" id="3.40.50.300">
    <property type="entry name" value="P-loop containing nucleotide triphosphate hydrolases"/>
    <property type="match status" value="1"/>
</dbReference>
<dbReference type="GO" id="GO:0032790">
    <property type="term" value="P:ribosome disassembly"/>
    <property type="evidence" value="ECO:0007669"/>
    <property type="project" value="TreeGrafter"/>
</dbReference>
<dbReference type="AlphaFoldDB" id="A0A7X3LQU6"/>
<dbReference type="Gene3D" id="3.30.70.240">
    <property type="match status" value="1"/>
</dbReference>
<comment type="function">
    <text evidence="6">Catalyzes the GTP-dependent ribosomal translocation step during translation elongation. During this step, the ribosome changes from the pre-translocational (PRE) to the post-translocational (POST) state as the newly formed A-site-bound peptidyl-tRNA and P-site-bound deacylated tRNA move to the P and E sites, respectively. Catalyzes the coordinated movement of the two tRNA molecules, the mRNA and conformational changes in the ribosome.</text>
</comment>
<dbReference type="GO" id="GO:0005525">
    <property type="term" value="F:GTP binding"/>
    <property type="evidence" value="ECO:0007669"/>
    <property type="project" value="UniProtKB-KW"/>
</dbReference>
<sequence length="689" mass="74447">MGEDRKGGQTGGRREGPRCIAIIGPFASGKTTLLEAILARTGAIHRQGTISDGNTVGDGAPEARDHSMSVEVNVAETDYLGDTYTFLDCPGSVEFLSEADGVLAGVDMAIVVAEADEKKVPALQVLLKKLEDHGIPRVLFLNKIDKTTMRVRDALELLQPASSVPMVLRQIPIWKDGIAIGFIDLALERAFVYREHAESLVIDMPDDEQVREVEARFEMLEKLADHDDVLMEALLEDIAPGKERVFGDLVDELRQGIICPVFIGSAEHGNGIQRLMKAIRHEAPDIEITRQRIGLDANADTTIQVLKTLNTLHAGKLSVARVLTGSVGDSDILHRHDGSESKVSGLFKLMGQQATKRDRAGVGETVGLGKLDKVQTGETLGGSAPAEQLYTLDPPPPVLALAVAPKERRDEVKLSSALAKIAEEDRGLVVSHTQDTAETIVEGQGEMHLRVALERLAGKYGLEVEKQPAIVPYRETIRGSTTVRGRHKKQSGGHGQFGDAVLEIRPLERGAGFAFDDRITGGVVPKQYIPAVGEGVKEALHHGPLGFPVVDVGVTLTDGSYHSVDSSDQAFRMAAILGMREGLPQCNPVLLEPIYQVSIFCPNDATAKVNAIVSSRRGQILGFDARDGWTGWDEVKAMMPEAEIGELIVELRSATAGVASYTKRFDHMAELSGKTAEEICSRFGRSQAA</sequence>
<dbReference type="Proteomes" id="UP000433101">
    <property type="component" value="Unassembled WGS sequence"/>
</dbReference>
<keyword evidence="2" id="KW-0547">Nucleotide-binding</keyword>
<dbReference type="InterPro" id="IPR027417">
    <property type="entry name" value="P-loop_NTPase"/>
</dbReference>
<dbReference type="InterPro" id="IPR005517">
    <property type="entry name" value="Transl_elong_EFG/EF2_IV"/>
</dbReference>
<dbReference type="SUPFAM" id="SSF54211">
    <property type="entry name" value="Ribosomal protein S5 domain 2-like"/>
    <property type="match status" value="1"/>
</dbReference>
<dbReference type="EMBL" id="WUMV01000001">
    <property type="protein sequence ID" value="MXN63416.1"/>
    <property type="molecule type" value="Genomic_DNA"/>
</dbReference>
<dbReference type="GO" id="GO:0003746">
    <property type="term" value="F:translation elongation factor activity"/>
    <property type="evidence" value="ECO:0007669"/>
    <property type="project" value="UniProtKB-KW"/>
</dbReference>
<dbReference type="SMART" id="SM00889">
    <property type="entry name" value="EFG_IV"/>
    <property type="match status" value="1"/>
</dbReference>
<dbReference type="GO" id="GO:0097216">
    <property type="term" value="F:guanosine tetraphosphate binding"/>
    <property type="evidence" value="ECO:0007669"/>
    <property type="project" value="UniProtKB-ARBA"/>
</dbReference>
<dbReference type="InterPro" id="IPR035649">
    <property type="entry name" value="EFG_V"/>
</dbReference>
<dbReference type="RefSeq" id="WP_160773674.1">
    <property type="nucleotide sequence ID" value="NZ_WUMV01000001.1"/>
</dbReference>
<evidence type="ECO:0000256" key="4">
    <source>
        <dbReference type="ARBA" id="ARBA00022917"/>
    </source>
</evidence>
<evidence type="ECO:0000313" key="9">
    <source>
        <dbReference type="Proteomes" id="UP000433101"/>
    </source>
</evidence>
<dbReference type="InterPro" id="IPR014721">
    <property type="entry name" value="Ribsml_uS5_D2-typ_fold_subgr"/>
</dbReference>
<dbReference type="InterPro" id="IPR000795">
    <property type="entry name" value="T_Tr_GTP-bd_dom"/>
</dbReference>
<evidence type="ECO:0000313" key="8">
    <source>
        <dbReference type="EMBL" id="MXN63416.1"/>
    </source>
</evidence>
<dbReference type="InterPro" id="IPR020568">
    <property type="entry name" value="Ribosomal_Su5_D2-typ_SF"/>
</dbReference>
<dbReference type="SMART" id="SM00838">
    <property type="entry name" value="EFG_C"/>
    <property type="match status" value="1"/>
</dbReference>
<comment type="caution">
    <text evidence="8">The sequence shown here is derived from an EMBL/GenBank/DDBJ whole genome shotgun (WGS) entry which is preliminary data.</text>
</comment>
<dbReference type="PRINTS" id="PR01037">
    <property type="entry name" value="TCRTETOQM"/>
</dbReference>
<evidence type="ECO:0000256" key="5">
    <source>
        <dbReference type="ARBA" id="ARBA00023134"/>
    </source>
</evidence>
<accession>A0A7X3LQU6</accession>
<dbReference type="InterPro" id="IPR009000">
    <property type="entry name" value="Transl_B-barrel_sf"/>
</dbReference>
<dbReference type="Gene3D" id="2.40.30.10">
    <property type="entry name" value="Translation factors"/>
    <property type="match status" value="1"/>
</dbReference>
<dbReference type="CDD" id="cd04170">
    <property type="entry name" value="EF-G_bact"/>
    <property type="match status" value="1"/>
</dbReference>